<dbReference type="EMBL" id="LSNE01000002">
    <property type="protein sequence ID" value="KXI30620.1"/>
    <property type="molecule type" value="Genomic_DNA"/>
</dbReference>
<evidence type="ECO:0000259" key="1">
    <source>
        <dbReference type="Pfam" id="PF05099"/>
    </source>
</evidence>
<dbReference type="AlphaFoldDB" id="A0A136A666"/>
<protein>
    <recommendedName>
        <fullName evidence="1">Co-chaperone DjlA N-terminal domain-containing protein</fullName>
    </recommendedName>
</protein>
<dbReference type="InterPro" id="IPR007791">
    <property type="entry name" value="DjlA_N"/>
</dbReference>
<organism evidence="2 3">
    <name type="scientific">Paraglaciecola hydrolytica</name>
    <dbReference type="NCBI Taxonomy" id="1799789"/>
    <lineage>
        <taxon>Bacteria</taxon>
        <taxon>Pseudomonadati</taxon>
        <taxon>Pseudomonadota</taxon>
        <taxon>Gammaproteobacteria</taxon>
        <taxon>Alteromonadales</taxon>
        <taxon>Alteromonadaceae</taxon>
        <taxon>Paraglaciecola</taxon>
    </lineage>
</organism>
<dbReference type="RefSeq" id="WP_068371258.1">
    <property type="nucleotide sequence ID" value="NZ_LSNE01000002.1"/>
</dbReference>
<accession>A0A136A666</accession>
<comment type="caution">
    <text evidence="2">The sequence shown here is derived from an EMBL/GenBank/DDBJ whole genome shotgun (WGS) entry which is preliminary data.</text>
</comment>
<evidence type="ECO:0000313" key="2">
    <source>
        <dbReference type="EMBL" id="KXI30620.1"/>
    </source>
</evidence>
<dbReference type="Proteomes" id="UP000070299">
    <property type="component" value="Unassembled WGS sequence"/>
</dbReference>
<gene>
    <name evidence="2" type="ORF">AX660_04050</name>
</gene>
<keyword evidence="3" id="KW-1185">Reference proteome</keyword>
<feature type="domain" description="Co-chaperone DjlA N-terminal" evidence="1">
    <location>
        <begin position="26"/>
        <end position="142"/>
    </location>
</feature>
<dbReference type="Pfam" id="PF05099">
    <property type="entry name" value="TerB"/>
    <property type="match status" value="1"/>
</dbReference>
<proteinExistence type="predicted"/>
<dbReference type="SUPFAM" id="SSF158682">
    <property type="entry name" value="TerB-like"/>
    <property type="match status" value="1"/>
</dbReference>
<dbReference type="STRING" id="1799789.AX660_04050"/>
<evidence type="ECO:0000313" key="3">
    <source>
        <dbReference type="Proteomes" id="UP000070299"/>
    </source>
</evidence>
<dbReference type="OrthoDB" id="5294347at2"/>
<reference evidence="3" key="1">
    <citation type="submission" date="2016-02" db="EMBL/GenBank/DDBJ databases">
        <authorList>
            <person name="Schultz-Johansen M."/>
            <person name="Glaring M.A."/>
            <person name="Bech P.K."/>
            <person name="Stougaard P."/>
        </authorList>
    </citation>
    <scope>NUCLEOTIDE SEQUENCE [LARGE SCALE GENOMIC DNA]</scope>
    <source>
        <strain evidence="3">S66</strain>
    </source>
</reference>
<dbReference type="Gene3D" id="1.10.3680.10">
    <property type="entry name" value="TerB-like"/>
    <property type="match status" value="1"/>
</dbReference>
<dbReference type="CDD" id="cd07313">
    <property type="entry name" value="terB_like_2"/>
    <property type="match status" value="1"/>
</dbReference>
<dbReference type="InterPro" id="IPR029024">
    <property type="entry name" value="TerB-like"/>
</dbReference>
<sequence length="148" mass="17399">MLKNIQEWFKTQIQNTSASEEVNTIELATAVLFYEVMRADREFTELEQSSYRQQLNKHFSLSENELQTLCDMTKVKAENAVDYQQFTKVLNELFKPEQKRSILDSLWTLAYADHVLSPEEDYTIRKIADLLYIPHSQFIQSKLSVQPD</sequence>
<name>A0A136A666_9ALTE</name>